<dbReference type="Pfam" id="PF13365">
    <property type="entry name" value="Trypsin_2"/>
    <property type="match status" value="1"/>
</dbReference>
<keyword evidence="3" id="KW-1185">Reference proteome</keyword>
<dbReference type="Proteomes" id="UP000186609">
    <property type="component" value="Chromosome"/>
</dbReference>
<dbReference type="SUPFAM" id="SSF50494">
    <property type="entry name" value="Trypsin-like serine proteases"/>
    <property type="match status" value="1"/>
</dbReference>
<name>A0A1P8K0C3_9BURK</name>
<dbReference type="InterPro" id="IPR009003">
    <property type="entry name" value="Peptidase_S1_PA"/>
</dbReference>
<reference evidence="2 3" key="1">
    <citation type="submission" date="2017-01" db="EMBL/GenBank/DDBJ databases">
        <authorList>
            <person name="Mah S.A."/>
            <person name="Swanson W.J."/>
            <person name="Moy G.W."/>
            <person name="Vacquier V.D."/>
        </authorList>
    </citation>
    <scope>NUCLEOTIDE SEQUENCE [LARGE SCALE GENOMIC DNA]</scope>
    <source>
        <strain evidence="2 3">DCY110</strain>
    </source>
</reference>
<dbReference type="AlphaFoldDB" id="A0A1P8K0C3"/>
<dbReference type="GO" id="GO:0006508">
    <property type="term" value="P:proteolysis"/>
    <property type="evidence" value="ECO:0007669"/>
    <property type="project" value="UniProtKB-KW"/>
</dbReference>
<dbReference type="KEGG" id="rhy:RD110_21390"/>
<gene>
    <name evidence="2" type="ORF">RD110_21390</name>
</gene>
<evidence type="ECO:0000313" key="3">
    <source>
        <dbReference type="Proteomes" id="UP000186609"/>
    </source>
</evidence>
<accession>A0A1P8K0C3</accession>
<dbReference type="RefSeq" id="WP_076201846.1">
    <property type="nucleotide sequence ID" value="NZ_CP019236.1"/>
</dbReference>
<dbReference type="InterPro" id="IPR043504">
    <property type="entry name" value="Peptidase_S1_PA_chymotrypsin"/>
</dbReference>
<dbReference type="EMBL" id="CP019236">
    <property type="protein sequence ID" value="APW39454.1"/>
    <property type="molecule type" value="Genomic_DNA"/>
</dbReference>
<dbReference type="Gene3D" id="2.40.10.10">
    <property type="entry name" value="Trypsin-like serine proteases"/>
    <property type="match status" value="2"/>
</dbReference>
<organism evidence="2 3">
    <name type="scientific">Rhodoferax koreensis</name>
    <dbReference type="NCBI Taxonomy" id="1842727"/>
    <lineage>
        <taxon>Bacteria</taxon>
        <taxon>Pseudomonadati</taxon>
        <taxon>Pseudomonadota</taxon>
        <taxon>Betaproteobacteria</taxon>
        <taxon>Burkholderiales</taxon>
        <taxon>Comamonadaceae</taxon>
        <taxon>Rhodoferax</taxon>
    </lineage>
</organism>
<protein>
    <submittedName>
        <fullName evidence="2">Serine protease</fullName>
    </submittedName>
</protein>
<evidence type="ECO:0000256" key="1">
    <source>
        <dbReference type="SAM" id="SignalP"/>
    </source>
</evidence>
<feature type="signal peptide" evidence="1">
    <location>
        <begin position="1"/>
        <end position="27"/>
    </location>
</feature>
<keyword evidence="2" id="KW-0378">Hydrolase</keyword>
<dbReference type="PANTHER" id="PTHR43019">
    <property type="entry name" value="SERINE ENDOPROTEASE DEGS"/>
    <property type="match status" value="1"/>
</dbReference>
<keyword evidence="1" id="KW-0732">Signal</keyword>
<dbReference type="OrthoDB" id="212300at2"/>
<keyword evidence="2" id="KW-0645">Protease</keyword>
<evidence type="ECO:0000313" key="2">
    <source>
        <dbReference type="EMBL" id="APW39454.1"/>
    </source>
</evidence>
<sequence length="261" mass="27673">MRRQSFNWYLLACVLLSGLWASGTAWADMPGVIGMVKPSILLVGYFKSTNSPRFALRGTGFVVGAGNQAVTNAHVLIGPGEDNGGADLVVQVRTPKGEWETRKAAVLEVDRVHDLALLQVDGAPLPGLALRDSDTVREGQAVAFMGFPIGGALGFSPVTHRGMVSSITAISLPAANGQQLTERVIRSLREGTFNIFQLDGTAYPGNSGGPMFDADTGEVLGVINMVFVKGTKESALTNPSGITYAIPANFIRQLMQGRKVN</sequence>
<proteinExistence type="predicted"/>
<dbReference type="STRING" id="1842727.RD110_21390"/>
<feature type="chain" id="PRO_5012907732" evidence="1">
    <location>
        <begin position="28"/>
        <end position="261"/>
    </location>
</feature>
<dbReference type="PANTHER" id="PTHR43019:SF23">
    <property type="entry name" value="PROTEASE DO-LIKE 5, CHLOROPLASTIC"/>
    <property type="match status" value="1"/>
</dbReference>
<dbReference type="GO" id="GO:0008233">
    <property type="term" value="F:peptidase activity"/>
    <property type="evidence" value="ECO:0007669"/>
    <property type="project" value="UniProtKB-KW"/>
</dbReference>